<dbReference type="Gene3D" id="3.20.20.450">
    <property type="entry name" value="EAL domain"/>
    <property type="match status" value="1"/>
</dbReference>
<dbReference type="SUPFAM" id="SSF55073">
    <property type="entry name" value="Nucleotide cyclase"/>
    <property type="match status" value="1"/>
</dbReference>
<feature type="domain" description="PAC" evidence="3">
    <location>
        <begin position="209"/>
        <end position="261"/>
    </location>
</feature>
<sequence length="686" mass="80179">MGVLEKEKARQVVERNNLQLTSLEKVPWRITIIYLIVGLFWIALSDKILLYFVPDPNHYRTMQTYKGWFYVLITAILLFVLIYSQMQKLKESRHRLLMSYEELESSYEELIAMESELEENYNSLKKQQATLAETEEKYRLIVEGSNENIWDFNKQTGTMMFSRTKEMLGYGETEISSTYEGWKSLVHPDDLLTAEKAEEQHSIGSVPYYYCEYRMKEKKGDYRWVQSRGKVARDKNGNVLRMAGSHLDVTGQKKMMMEMYDMAFYDKLTKLGNRTLFYDHLKKVLLSHQRKRKQFALLIVDLDDFKRINDTRGHLVGDEMLKQVARRFEGIADNGEILARSGGDEFFILKPRINNLLDVEELALDVLKSFETPFTIEESEFFIGASIGIAVYPDDGDDRDTLIQHADVAMNEAKAGGKNKYRFFDQNIRERVATWMEKEKDLRYAIQREEFLVYYQPILDLFTSQICGAEALIRWNHPTEGILSPFHFIDIAEETGQILPIGQWVMETVLKHKRDWKNSKGNSLMVSVNISPVQFKRQDISEWIEKLIHYYEIDPEYLHIEITENVAMENMHHSVKVLERIRNLGVKVALDDFGTGYSSLNYLRALPLDILKIDKAFISQLEKNKKEAAIVKQIINMAHELDLKVTAEGVEEKEQIDILKLFGCENVQGYFYYKPMSEEDFRKIVS</sequence>
<dbReference type="InterPro" id="IPR013655">
    <property type="entry name" value="PAS_fold_3"/>
</dbReference>
<feature type="transmembrane region" description="Helical" evidence="2">
    <location>
        <begin position="65"/>
        <end position="83"/>
    </location>
</feature>
<evidence type="ECO:0000256" key="2">
    <source>
        <dbReference type="SAM" id="Phobius"/>
    </source>
</evidence>
<feature type="coiled-coil region" evidence="1">
    <location>
        <begin position="86"/>
        <end position="137"/>
    </location>
</feature>
<name>A0A1I3BDX1_9FIRM</name>
<evidence type="ECO:0000313" key="6">
    <source>
        <dbReference type="EMBL" id="SFH60350.1"/>
    </source>
</evidence>
<dbReference type="Pfam" id="PF00990">
    <property type="entry name" value="GGDEF"/>
    <property type="match status" value="1"/>
</dbReference>
<dbReference type="CDD" id="cd01948">
    <property type="entry name" value="EAL"/>
    <property type="match status" value="1"/>
</dbReference>
<feature type="transmembrane region" description="Helical" evidence="2">
    <location>
        <begin position="32"/>
        <end position="53"/>
    </location>
</feature>
<keyword evidence="2" id="KW-0812">Transmembrane</keyword>
<dbReference type="InterPro" id="IPR001610">
    <property type="entry name" value="PAC"/>
</dbReference>
<dbReference type="InterPro" id="IPR035919">
    <property type="entry name" value="EAL_sf"/>
</dbReference>
<proteinExistence type="predicted"/>
<dbReference type="SMART" id="SM00086">
    <property type="entry name" value="PAC"/>
    <property type="match status" value="1"/>
</dbReference>
<dbReference type="RefSeq" id="WP_093369843.1">
    <property type="nucleotide sequence ID" value="NZ_FOQA01000001.1"/>
</dbReference>
<dbReference type="InterPro" id="IPR000700">
    <property type="entry name" value="PAS-assoc_C"/>
</dbReference>
<gene>
    <name evidence="6" type="ORF">SAMN05192551_101742</name>
</gene>
<evidence type="ECO:0000313" key="7">
    <source>
        <dbReference type="Proteomes" id="UP000199287"/>
    </source>
</evidence>
<feature type="domain" description="EAL" evidence="4">
    <location>
        <begin position="435"/>
        <end position="686"/>
    </location>
</feature>
<evidence type="ECO:0000259" key="5">
    <source>
        <dbReference type="PROSITE" id="PS50887"/>
    </source>
</evidence>
<dbReference type="InterPro" id="IPR035965">
    <property type="entry name" value="PAS-like_dom_sf"/>
</dbReference>
<dbReference type="CDD" id="cd01949">
    <property type="entry name" value="GGDEF"/>
    <property type="match status" value="1"/>
</dbReference>
<dbReference type="SMART" id="SM00267">
    <property type="entry name" value="GGDEF"/>
    <property type="match status" value="1"/>
</dbReference>
<dbReference type="InterPro" id="IPR052155">
    <property type="entry name" value="Biofilm_reg_signaling"/>
</dbReference>
<dbReference type="Pfam" id="PF00563">
    <property type="entry name" value="EAL"/>
    <property type="match status" value="1"/>
</dbReference>
<dbReference type="InterPro" id="IPR001633">
    <property type="entry name" value="EAL_dom"/>
</dbReference>
<dbReference type="AlphaFoldDB" id="A0A1I3BDX1"/>
<keyword evidence="2" id="KW-1133">Transmembrane helix</keyword>
<dbReference type="InterPro" id="IPR000160">
    <property type="entry name" value="GGDEF_dom"/>
</dbReference>
<dbReference type="PROSITE" id="PS50887">
    <property type="entry name" value="GGDEF"/>
    <property type="match status" value="1"/>
</dbReference>
<accession>A0A1I3BDX1</accession>
<dbReference type="NCBIfam" id="TIGR00229">
    <property type="entry name" value="sensory_box"/>
    <property type="match status" value="1"/>
</dbReference>
<dbReference type="PROSITE" id="PS50113">
    <property type="entry name" value="PAC"/>
    <property type="match status" value="1"/>
</dbReference>
<dbReference type="OrthoDB" id="9762141at2"/>
<dbReference type="PROSITE" id="PS50883">
    <property type="entry name" value="EAL"/>
    <property type="match status" value="1"/>
</dbReference>
<keyword evidence="2" id="KW-0472">Membrane</keyword>
<dbReference type="Proteomes" id="UP000199287">
    <property type="component" value="Unassembled WGS sequence"/>
</dbReference>
<dbReference type="CDD" id="cd00130">
    <property type="entry name" value="PAS"/>
    <property type="match status" value="1"/>
</dbReference>
<evidence type="ECO:0000256" key="1">
    <source>
        <dbReference type="SAM" id="Coils"/>
    </source>
</evidence>
<feature type="domain" description="GGDEF" evidence="5">
    <location>
        <begin position="293"/>
        <end position="426"/>
    </location>
</feature>
<dbReference type="SUPFAM" id="SSF49468">
    <property type="entry name" value="VHL"/>
    <property type="match status" value="1"/>
</dbReference>
<dbReference type="InterPro" id="IPR029787">
    <property type="entry name" value="Nucleotide_cyclase"/>
</dbReference>
<organism evidence="6 7">
    <name type="scientific">Tindallia magadiensis</name>
    <dbReference type="NCBI Taxonomy" id="69895"/>
    <lineage>
        <taxon>Bacteria</taxon>
        <taxon>Bacillati</taxon>
        <taxon>Bacillota</taxon>
        <taxon>Clostridia</taxon>
        <taxon>Peptostreptococcales</taxon>
        <taxon>Tindalliaceae</taxon>
        <taxon>Tindallia</taxon>
    </lineage>
</organism>
<dbReference type="NCBIfam" id="TIGR00254">
    <property type="entry name" value="GGDEF"/>
    <property type="match status" value="1"/>
</dbReference>
<dbReference type="STRING" id="69895.SAMN05192551_101742"/>
<dbReference type="InterPro" id="IPR000014">
    <property type="entry name" value="PAS"/>
</dbReference>
<keyword evidence="1" id="KW-0175">Coiled coil</keyword>
<evidence type="ECO:0000259" key="3">
    <source>
        <dbReference type="PROSITE" id="PS50113"/>
    </source>
</evidence>
<dbReference type="Gene3D" id="3.30.450.20">
    <property type="entry name" value="PAS domain"/>
    <property type="match status" value="1"/>
</dbReference>
<keyword evidence="7" id="KW-1185">Reference proteome</keyword>
<evidence type="ECO:0000259" key="4">
    <source>
        <dbReference type="PROSITE" id="PS50883"/>
    </source>
</evidence>
<dbReference type="SMART" id="SM00052">
    <property type="entry name" value="EAL"/>
    <property type="match status" value="1"/>
</dbReference>
<reference evidence="7" key="1">
    <citation type="submission" date="2016-10" db="EMBL/GenBank/DDBJ databases">
        <authorList>
            <person name="Varghese N."/>
            <person name="Submissions S."/>
        </authorList>
    </citation>
    <scope>NUCLEOTIDE SEQUENCE [LARGE SCALE GENOMIC DNA]</scope>
    <source>
        <strain evidence="7">Z-7934</strain>
    </source>
</reference>
<dbReference type="EMBL" id="FOQA01000001">
    <property type="protein sequence ID" value="SFH60350.1"/>
    <property type="molecule type" value="Genomic_DNA"/>
</dbReference>
<dbReference type="PANTHER" id="PTHR44757">
    <property type="entry name" value="DIGUANYLATE CYCLASE DGCP"/>
    <property type="match status" value="1"/>
</dbReference>
<dbReference type="Gene3D" id="3.30.70.270">
    <property type="match status" value="1"/>
</dbReference>
<dbReference type="SUPFAM" id="SSF55785">
    <property type="entry name" value="PYP-like sensor domain (PAS domain)"/>
    <property type="match status" value="1"/>
</dbReference>
<dbReference type="Pfam" id="PF08447">
    <property type="entry name" value="PAS_3"/>
    <property type="match status" value="1"/>
</dbReference>
<dbReference type="PANTHER" id="PTHR44757:SF2">
    <property type="entry name" value="BIOFILM ARCHITECTURE MAINTENANCE PROTEIN MBAA"/>
    <property type="match status" value="1"/>
</dbReference>
<protein>
    <submittedName>
        <fullName evidence="6">PAS domain S-box-containing protein/diguanylate cyclase (GGDEF) domain-containing protein</fullName>
    </submittedName>
</protein>
<dbReference type="InterPro" id="IPR036208">
    <property type="entry name" value="VHL_sf"/>
</dbReference>
<dbReference type="InterPro" id="IPR043128">
    <property type="entry name" value="Rev_trsase/Diguanyl_cyclase"/>
</dbReference>
<dbReference type="SUPFAM" id="SSF141868">
    <property type="entry name" value="EAL domain-like"/>
    <property type="match status" value="1"/>
</dbReference>